<dbReference type="AlphaFoldDB" id="A0A6C0KVB9"/>
<organism evidence="1">
    <name type="scientific">viral metagenome</name>
    <dbReference type="NCBI Taxonomy" id="1070528"/>
    <lineage>
        <taxon>unclassified sequences</taxon>
        <taxon>metagenomes</taxon>
        <taxon>organismal metagenomes</taxon>
    </lineage>
</organism>
<accession>A0A6C0KVB9</accession>
<evidence type="ECO:0000313" key="1">
    <source>
        <dbReference type="EMBL" id="QHU20278.1"/>
    </source>
</evidence>
<sequence>MTNIKRENKSFARQELNNTLVVYQDVWKPKFFKQCLNVMKGHQEFLDDSPSLSLDF</sequence>
<name>A0A6C0KVB9_9ZZZZ</name>
<reference evidence="1" key="1">
    <citation type="journal article" date="2020" name="Nature">
        <title>Giant virus diversity and host interactions through global metagenomics.</title>
        <authorList>
            <person name="Schulz F."/>
            <person name="Roux S."/>
            <person name="Paez-Espino D."/>
            <person name="Jungbluth S."/>
            <person name="Walsh D.A."/>
            <person name="Denef V.J."/>
            <person name="McMahon K.D."/>
            <person name="Konstantinidis K.T."/>
            <person name="Eloe-Fadrosh E.A."/>
            <person name="Kyrpides N.C."/>
            <person name="Woyke T."/>
        </authorList>
    </citation>
    <scope>NUCLEOTIDE SEQUENCE</scope>
    <source>
        <strain evidence="1">GVMAG-S-3300013014-136</strain>
    </source>
</reference>
<dbReference type="EMBL" id="MN740966">
    <property type="protein sequence ID" value="QHU20278.1"/>
    <property type="molecule type" value="Genomic_DNA"/>
</dbReference>
<proteinExistence type="predicted"/>
<protein>
    <submittedName>
        <fullName evidence="1">Uncharacterized protein</fullName>
    </submittedName>
</protein>